<evidence type="ECO:0000313" key="1">
    <source>
        <dbReference type="EMBL" id="GBC61554.1"/>
    </source>
</evidence>
<gene>
    <name evidence="1" type="ORF">DENIS_2516</name>
</gene>
<sequence>MFFTMFILKRRKYWITKHKGQYQIDLDRIVPDYIQFDVWSLYRFIKKRFETKIVKKIRNAAEALWILDVKGQSISIYQDWTGVNILADDLSGESVLLEIVDQFRSSRKFIEKT</sequence>
<proteinExistence type="predicted"/>
<reference evidence="2" key="2">
    <citation type="submission" date="2019-01" db="EMBL/GenBank/DDBJ databases">
        <title>Genome sequence of Desulfonema ishimotonii strain Tokyo 01.</title>
        <authorList>
            <person name="Fukui M."/>
        </authorList>
    </citation>
    <scope>NUCLEOTIDE SEQUENCE [LARGE SCALE GENOMIC DNA]</scope>
    <source>
        <strain evidence="2">Tokyo 01</strain>
    </source>
</reference>
<comment type="caution">
    <text evidence="1">The sequence shown here is derived from an EMBL/GenBank/DDBJ whole genome shotgun (WGS) entry which is preliminary data.</text>
</comment>
<name>A0A401FX97_9BACT</name>
<protein>
    <submittedName>
        <fullName evidence="1">Uncharacterized protein</fullName>
    </submittedName>
</protein>
<keyword evidence="2" id="KW-1185">Reference proteome</keyword>
<dbReference type="AlphaFoldDB" id="A0A401FX97"/>
<dbReference type="EMBL" id="BEXT01000001">
    <property type="protein sequence ID" value="GBC61554.1"/>
    <property type="molecule type" value="Genomic_DNA"/>
</dbReference>
<dbReference type="Proteomes" id="UP000288096">
    <property type="component" value="Unassembled WGS sequence"/>
</dbReference>
<evidence type="ECO:0000313" key="2">
    <source>
        <dbReference type="Proteomes" id="UP000288096"/>
    </source>
</evidence>
<organism evidence="1 2">
    <name type="scientific">Desulfonema ishimotonii</name>
    <dbReference type="NCBI Taxonomy" id="45657"/>
    <lineage>
        <taxon>Bacteria</taxon>
        <taxon>Pseudomonadati</taxon>
        <taxon>Thermodesulfobacteriota</taxon>
        <taxon>Desulfobacteria</taxon>
        <taxon>Desulfobacterales</taxon>
        <taxon>Desulfococcaceae</taxon>
        <taxon>Desulfonema</taxon>
    </lineage>
</organism>
<reference evidence="2" key="1">
    <citation type="submission" date="2017-11" db="EMBL/GenBank/DDBJ databases">
        <authorList>
            <person name="Watanabe M."/>
            <person name="Kojima H."/>
        </authorList>
    </citation>
    <scope>NUCLEOTIDE SEQUENCE [LARGE SCALE GENOMIC DNA]</scope>
    <source>
        <strain evidence="2">Tokyo 01</strain>
    </source>
</reference>
<accession>A0A401FX97</accession>